<dbReference type="GO" id="GO:0030154">
    <property type="term" value="P:cell differentiation"/>
    <property type="evidence" value="ECO:0007669"/>
    <property type="project" value="UniProtKB-UniRule"/>
</dbReference>
<dbReference type="GO" id="GO:0008083">
    <property type="term" value="F:growth factor activity"/>
    <property type="evidence" value="ECO:0007669"/>
    <property type="project" value="UniProtKB-UniRule"/>
</dbReference>
<comment type="caution">
    <text evidence="10">The sequence shown here is derived from an EMBL/GenBank/DDBJ whole genome shotgun (WGS) entry which is preliminary data.</text>
</comment>
<dbReference type="EMBL" id="JBAMMX010000005">
    <property type="protein sequence ID" value="KAK6939746.1"/>
    <property type="molecule type" value="Genomic_DNA"/>
</dbReference>
<keyword evidence="4 9" id="KW-0964">Secreted</keyword>
<evidence type="ECO:0000256" key="6">
    <source>
        <dbReference type="ARBA" id="ARBA00022729"/>
    </source>
</evidence>
<evidence type="ECO:0000256" key="3">
    <source>
        <dbReference type="ARBA" id="ARBA00022473"/>
    </source>
</evidence>
<feature type="signal peptide" evidence="9">
    <location>
        <begin position="1"/>
        <end position="20"/>
    </location>
</feature>
<comment type="similarity">
    <text evidence="2 9">Belongs to the phytosulfokine family.</text>
</comment>
<comment type="function">
    <text evidence="9">Promotes plant cell differentiation, organogenesis and somatic embryogenesis as well as cell proliferation.</text>
</comment>
<dbReference type="GO" id="GO:0005576">
    <property type="term" value="C:extracellular region"/>
    <property type="evidence" value="ECO:0007669"/>
    <property type="project" value="UniProtKB-SubCell"/>
</dbReference>
<name>A0AAN8W1K7_9MAGN</name>
<accession>A0AAN8W1K7</accession>
<dbReference type="AlphaFoldDB" id="A0AAN8W1K7"/>
<keyword evidence="8 9" id="KW-0339">Growth factor</keyword>
<dbReference type="Proteomes" id="UP001370490">
    <property type="component" value="Unassembled WGS sequence"/>
</dbReference>
<evidence type="ECO:0000256" key="7">
    <source>
        <dbReference type="ARBA" id="ARBA00022782"/>
    </source>
</evidence>
<comment type="PTM">
    <text evidence="9">PSK-alpha is produced by endopeptidase digestion. PSK-beta is produced from PSK-alpha by exopeptidase digestion.</text>
</comment>
<keyword evidence="11" id="KW-1185">Reference proteome</keyword>
<keyword evidence="5 9" id="KW-0765">Sulfation</keyword>
<organism evidence="10 11">
    <name type="scientific">Dillenia turbinata</name>
    <dbReference type="NCBI Taxonomy" id="194707"/>
    <lineage>
        <taxon>Eukaryota</taxon>
        <taxon>Viridiplantae</taxon>
        <taxon>Streptophyta</taxon>
        <taxon>Embryophyta</taxon>
        <taxon>Tracheophyta</taxon>
        <taxon>Spermatophyta</taxon>
        <taxon>Magnoliopsida</taxon>
        <taxon>eudicotyledons</taxon>
        <taxon>Gunneridae</taxon>
        <taxon>Pentapetalae</taxon>
        <taxon>Dilleniales</taxon>
        <taxon>Dilleniaceae</taxon>
        <taxon>Dillenia</taxon>
    </lineage>
</organism>
<gene>
    <name evidence="10" type="ORF">RJ641_029277</name>
</gene>
<dbReference type="InterPro" id="IPR009438">
    <property type="entry name" value="Phytosulfokine"/>
</dbReference>
<evidence type="ECO:0000256" key="9">
    <source>
        <dbReference type="RuleBase" id="RU368031"/>
    </source>
</evidence>
<evidence type="ECO:0000313" key="11">
    <source>
        <dbReference type="Proteomes" id="UP001370490"/>
    </source>
</evidence>
<evidence type="ECO:0000313" key="10">
    <source>
        <dbReference type="EMBL" id="KAK6939746.1"/>
    </source>
</evidence>
<evidence type="ECO:0000256" key="8">
    <source>
        <dbReference type="ARBA" id="ARBA00023030"/>
    </source>
</evidence>
<reference evidence="10 11" key="1">
    <citation type="submission" date="2023-12" db="EMBL/GenBank/DDBJ databases">
        <title>A high-quality genome assembly for Dillenia turbinata (Dilleniales).</title>
        <authorList>
            <person name="Chanderbali A."/>
        </authorList>
    </citation>
    <scope>NUCLEOTIDE SEQUENCE [LARGE SCALE GENOMIC DNA]</scope>
    <source>
        <strain evidence="10">LSX21</strain>
        <tissue evidence="10">Leaf</tissue>
    </source>
</reference>
<sequence>MTKLTMFTFSLLLLFVLSYAARPRPVLYGDSPAPADNLRQAVKEETEVDDRVCEELDKEECLMRRTLVAHLDYIYSQDHKP</sequence>
<evidence type="ECO:0000256" key="4">
    <source>
        <dbReference type="ARBA" id="ARBA00022525"/>
    </source>
</evidence>
<evidence type="ECO:0000256" key="5">
    <source>
        <dbReference type="ARBA" id="ARBA00022641"/>
    </source>
</evidence>
<comment type="PTM">
    <text evidence="9">Sulfation is important for activity and for the binding to a putative membrane receptor.</text>
</comment>
<dbReference type="PANTHER" id="PTHR33285:SF55">
    <property type="entry name" value="PHYTOSULFOKINES 3"/>
    <property type="match status" value="1"/>
</dbReference>
<keyword evidence="7 9" id="KW-0221">Differentiation</keyword>
<feature type="chain" id="PRO_5042666913" description="Phytosulfokine" evidence="9">
    <location>
        <begin position="21"/>
        <end position="81"/>
    </location>
</feature>
<protein>
    <recommendedName>
        <fullName evidence="9">Phytosulfokine</fullName>
    </recommendedName>
    <component>
        <recommendedName>
            <fullName evidence="9">Phytosulfokine-alpha</fullName>
            <shortName evidence="9">PSK-alpha</shortName>
            <shortName evidence="9">Phytosulfokine-a</shortName>
        </recommendedName>
    </component>
    <component>
        <recommendedName>
            <fullName evidence="9">Phytosulfokine-beta</fullName>
            <shortName evidence="9">PSK-beta</shortName>
            <shortName evidence="9">Phytosulfokine-b</shortName>
        </recommendedName>
    </component>
</protein>
<comment type="subcellular location">
    <subcellularLocation>
        <location evidence="1 9">Secreted</location>
    </subcellularLocation>
</comment>
<dbReference type="PANTHER" id="PTHR33285">
    <property type="entry name" value="PHYTOSULFOKINES 3"/>
    <property type="match status" value="1"/>
</dbReference>
<dbReference type="GO" id="GO:0008283">
    <property type="term" value="P:cell population proliferation"/>
    <property type="evidence" value="ECO:0007669"/>
    <property type="project" value="UniProtKB-UniRule"/>
</dbReference>
<proteinExistence type="inferred from homology"/>
<keyword evidence="6 9" id="KW-0732">Signal</keyword>
<dbReference type="Pfam" id="PF06404">
    <property type="entry name" value="PSK"/>
    <property type="match status" value="1"/>
</dbReference>
<keyword evidence="3 9" id="KW-0217">Developmental protein</keyword>
<evidence type="ECO:0000256" key="1">
    <source>
        <dbReference type="ARBA" id="ARBA00004613"/>
    </source>
</evidence>
<evidence type="ECO:0000256" key="2">
    <source>
        <dbReference type="ARBA" id="ARBA00010781"/>
    </source>
</evidence>